<evidence type="ECO:0000256" key="4">
    <source>
        <dbReference type="ARBA" id="ARBA00023125"/>
    </source>
</evidence>
<dbReference type="InterPro" id="IPR036388">
    <property type="entry name" value="WH-like_DNA-bd_sf"/>
</dbReference>
<dbReference type="Proteomes" id="UP000675284">
    <property type="component" value="Unassembled WGS sequence"/>
</dbReference>
<dbReference type="SUPFAM" id="SSF53067">
    <property type="entry name" value="Actin-like ATPase domain"/>
    <property type="match status" value="1"/>
</dbReference>
<dbReference type="InterPro" id="IPR036390">
    <property type="entry name" value="WH_DNA-bd_sf"/>
</dbReference>
<dbReference type="PANTHER" id="PTHR18964">
    <property type="entry name" value="ROK (REPRESSOR, ORF, KINASE) FAMILY"/>
    <property type="match status" value="1"/>
</dbReference>
<keyword evidence="3" id="KW-0859">Xylose metabolism</keyword>
<keyword evidence="4" id="KW-0238">DNA-binding</keyword>
<proteinExistence type="inferred from homology"/>
<dbReference type="InterPro" id="IPR011991">
    <property type="entry name" value="ArsR-like_HTH"/>
</dbReference>
<keyword evidence="3" id="KW-0119">Carbohydrate metabolism</keyword>
<evidence type="ECO:0000256" key="1">
    <source>
        <dbReference type="ARBA" id="ARBA00002486"/>
    </source>
</evidence>
<dbReference type="InterPro" id="IPR000600">
    <property type="entry name" value="ROK"/>
</dbReference>
<dbReference type="Pfam" id="PF00480">
    <property type="entry name" value="ROK"/>
    <property type="match status" value="1"/>
</dbReference>
<reference evidence="5" key="1">
    <citation type="submission" date="2021-04" db="EMBL/GenBank/DDBJ databases">
        <title>Isolation and polyphasic classification of algal microorganism.</title>
        <authorList>
            <person name="Wang S."/>
        </authorList>
    </citation>
    <scope>NUCLEOTIDE SEQUENCE</scope>
    <source>
        <strain evidence="5">720a</strain>
    </source>
</reference>
<evidence type="ECO:0000313" key="6">
    <source>
        <dbReference type="Proteomes" id="UP000675284"/>
    </source>
</evidence>
<gene>
    <name evidence="5" type="ORF">KCX74_03215</name>
</gene>
<name>A0A941I7Z5_9BACI</name>
<dbReference type="GO" id="GO:0003677">
    <property type="term" value="F:DNA binding"/>
    <property type="evidence" value="ECO:0007669"/>
    <property type="project" value="UniProtKB-KW"/>
</dbReference>
<dbReference type="PANTHER" id="PTHR18964:SF149">
    <property type="entry name" value="BIFUNCTIONAL UDP-N-ACETYLGLUCOSAMINE 2-EPIMERASE_N-ACETYLMANNOSAMINE KINASE"/>
    <property type="match status" value="1"/>
</dbReference>
<dbReference type="SUPFAM" id="SSF46785">
    <property type="entry name" value="Winged helix' DNA-binding domain"/>
    <property type="match status" value="1"/>
</dbReference>
<dbReference type="RefSeq" id="WP_026682210.1">
    <property type="nucleotide sequence ID" value="NZ_BAAACY010000145.1"/>
</dbReference>
<dbReference type="GO" id="GO:0042732">
    <property type="term" value="P:D-xylose metabolic process"/>
    <property type="evidence" value="ECO:0007669"/>
    <property type="project" value="UniProtKB-KW"/>
</dbReference>
<dbReference type="Gene3D" id="3.30.420.40">
    <property type="match status" value="2"/>
</dbReference>
<evidence type="ECO:0000313" key="5">
    <source>
        <dbReference type="EMBL" id="MBR7795049.1"/>
    </source>
</evidence>
<organism evidence="5 6">
    <name type="scientific">Virgibacillus salarius</name>
    <dbReference type="NCBI Taxonomy" id="447199"/>
    <lineage>
        <taxon>Bacteria</taxon>
        <taxon>Bacillati</taxon>
        <taxon>Bacillota</taxon>
        <taxon>Bacilli</taxon>
        <taxon>Bacillales</taxon>
        <taxon>Bacillaceae</taxon>
        <taxon>Virgibacillus</taxon>
    </lineage>
</organism>
<dbReference type="Gene3D" id="1.10.10.10">
    <property type="entry name" value="Winged helix-like DNA-binding domain superfamily/Winged helix DNA-binding domain"/>
    <property type="match status" value="1"/>
</dbReference>
<sequence>MKIKNQDFLKKENRSLVLEIILNQGPISRAEIAKQTSMSPTSASRIVASLQENKLIREMNMSSEGIGRKATYFIPNEHSVFSIGVEIDQKVIRIGLMNFIGKLTILKYFDYQSIDPVATVQFIADHILQMIDDENLTSDQIAGVCIGLPGLIENDKGEVKLSAQFDWKNIPLQEMVEEKVGFTVFVDNELKLKALAEYISDPEPKKAYMAMIGFGSGVGSALIKKGEIYRGEGNFSGEIGHTIVDPYGIYCPCGNFGCLQTYIAEKFLLDEASKTKEIENIQALIIEYENGEKWARNIVDKAITYAAITINNVVCVYNPDSVVLAGSLIERFPQIKDQIIEKCENQMWAPVMKTFQLRTTKTGEDGVVIGAAMIVLQHFIKNIHEKSGV</sequence>
<dbReference type="AlphaFoldDB" id="A0A941I7Z5"/>
<comment type="function">
    <text evidence="1">Transcriptional repressor of xylose-utilizing enzymes.</text>
</comment>
<keyword evidence="6" id="KW-1185">Reference proteome</keyword>
<comment type="similarity">
    <text evidence="2">Belongs to the ROK (NagC/XylR) family.</text>
</comment>
<evidence type="ECO:0000256" key="2">
    <source>
        <dbReference type="ARBA" id="ARBA00006479"/>
    </source>
</evidence>
<dbReference type="EMBL" id="JAGSOT010000006">
    <property type="protein sequence ID" value="MBR7795049.1"/>
    <property type="molecule type" value="Genomic_DNA"/>
</dbReference>
<evidence type="ECO:0000256" key="3">
    <source>
        <dbReference type="ARBA" id="ARBA00022629"/>
    </source>
</evidence>
<accession>A0A941I7Z5</accession>
<dbReference type="InterPro" id="IPR043129">
    <property type="entry name" value="ATPase_NBD"/>
</dbReference>
<dbReference type="Pfam" id="PF13412">
    <property type="entry name" value="HTH_24"/>
    <property type="match status" value="1"/>
</dbReference>
<dbReference type="CDD" id="cd00090">
    <property type="entry name" value="HTH_ARSR"/>
    <property type="match status" value="1"/>
</dbReference>
<protein>
    <submittedName>
        <fullName evidence="5">ROK family transcriptional regulator</fullName>
    </submittedName>
</protein>
<comment type="caution">
    <text evidence="5">The sequence shown here is derived from an EMBL/GenBank/DDBJ whole genome shotgun (WGS) entry which is preliminary data.</text>
</comment>